<dbReference type="Gene3D" id="3.40.50.360">
    <property type="match status" value="1"/>
</dbReference>
<proteinExistence type="inferred from homology"/>
<comment type="catalytic activity">
    <reaction evidence="5">
        <text>N,N-dimethyl-1,4-phenylenediamine + anthranilate + 2 NAD(+) = 2-(4-dimethylaminophenyl)diazenylbenzoate + 2 NADH + 2 H(+)</text>
        <dbReference type="Rhea" id="RHEA:55872"/>
        <dbReference type="ChEBI" id="CHEBI:15378"/>
        <dbReference type="ChEBI" id="CHEBI:15783"/>
        <dbReference type="ChEBI" id="CHEBI:16567"/>
        <dbReference type="ChEBI" id="CHEBI:57540"/>
        <dbReference type="ChEBI" id="CHEBI:57945"/>
        <dbReference type="ChEBI" id="CHEBI:71579"/>
        <dbReference type="EC" id="1.7.1.17"/>
    </reaction>
    <physiologicalReaction direction="right-to-left" evidence="5">
        <dbReference type="Rhea" id="RHEA:55874"/>
    </physiologicalReaction>
</comment>
<dbReference type="GO" id="GO:0016652">
    <property type="term" value="F:oxidoreductase activity, acting on NAD(P)H as acceptor"/>
    <property type="evidence" value="ECO:0007669"/>
    <property type="project" value="UniProtKB-UniRule"/>
</dbReference>
<keyword evidence="3 6" id="KW-0560">Oxidoreductase</keyword>
<sequence>METLLVINAHPMVDADSSISLQVLHHFLESYREMNPEGPIEQIDLYREPIPCIDRTFLSLQEKRGSGEPLTEEEQALDSHMTEILQQFKRAKKYVIAMPLHNFNIPSKLKDYMDNIMIAKETFAYTTKGSVGLLNDGRSVLVIQASHSILTNHDWYTEVEFSHKYLKAMFNFMGVDYQIIRAQGSYLRGKDEVLAQAFREAESAAASFARNDHVEGAIK</sequence>
<comment type="caution">
    <text evidence="6">Lacks conserved residue(s) required for the propagation of feature annotation.</text>
</comment>
<dbReference type="InterPro" id="IPR050104">
    <property type="entry name" value="FMN-dep_NADH:Q_OxRdtase_AzoR1"/>
</dbReference>
<feature type="binding site" evidence="6">
    <location>
        <begin position="18"/>
        <end position="20"/>
    </location>
    <ligand>
        <name>FMN</name>
        <dbReference type="ChEBI" id="CHEBI:58210"/>
    </ligand>
</feature>
<keyword evidence="2 6" id="KW-0288">FMN</keyword>
<feature type="domain" description="Flavodoxin-like fold" evidence="7">
    <location>
        <begin position="3"/>
        <end position="202"/>
    </location>
</feature>
<dbReference type="InterPro" id="IPR029039">
    <property type="entry name" value="Flavoprotein-like_sf"/>
</dbReference>
<dbReference type="GO" id="GO:0009055">
    <property type="term" value="F:electron transfer activity"/>
    <property type="evidence" value="ECO:0007669"/>
    <property type="project" value="UniProtKB-UniRule"/>
</dbReference>
<evidence type="ECO:0000313" key="8">
    <source>
        <dbReference type="EMBL" id="EHB66012.1"/>
    </source>
</evidence>
<dbReference type="AlphaFoldDB" id="G4HD86"/>
<reference evidence="8 9" key="1">
    <citation type="submission" date="2011-09" db="EMBL/GenBank/DDBJ databases">
        <title>The draft genome of Paenibacillus lactis 154.</title>
        <authorList>
            <consortium name="US DOE Joint Genome Institute (JGI-PGF)"/>
            <person name="Lucas S."/>
            <person name="Han J."/>
            <person name="Lapidus A."/>
            <person name="Cheng J.-F."/>
            <person name="Goodwin L."/>
            <person name="Pitluck S."/>
            <person name="Peters L."/>
            <person name="Land M.L."/>
            <person name="Hauser L."/>
            <person name="Siebers A."/>
            <person name="Thelen M."/>
            <person name="Hugenholtz P."/>
            <person name="Allgaier M."/>
            <person name="Woyke T.J."/>
        </authorList>
    </citation>
    <scope>NUCLEOTIDE SEQUENCE [LARGE SCALE GENOMIC DNA]</scope>
    <source>
        <strain evidence="8 9">154</strain>
    </source>
</reference>
<comment type="function">
    <text evidence="6">Also exhibits azoreductase activity. Catalyzes the reductive cleavage of the azo bond in aromatic azo compounds to the corresponding amines.</text>
</comment>
<evidence type="ECO:0000256" key="2">
    <source>
        <dbReference type="ARBA" id="ARBA00022643"/>
    </source>
</evidence>
<dbReference type="RefSeq" id="WP_007129112.1">
    <property type="nucleotide sequence ID" value="NZ_AGIP01000003.1"/>
</dbReference>
<comment type="subunit">
    <text evidence="6">Homodimer.</text>
</comment>
<dbReference type="EC" id="1.6.5.-" evidence="6"/>
<evidence type="ECO:0000313" key="9">
    <source>
        <dbReference type="Proteomes" id="UP000003891"/>
    </source>
</evidence>
<evidence type="ECO:0000256" key="5">
    <source>
        <dbReference type="ARBA" id="ARBA00048542"/>
    </source>
</evidence>
<accession>G4HD86</accession>
<evidence type="ECO:0000256" key="4">
    <source>
        <dbReference type="ARBA" id="ARBA00023027"/>
    </source>
</evidence>
<dbReference type="EMBL" id="AGIP01000003">
    <property type="protein sequence ID" value="EHB66012.1"/>
    <property type="molecule type" value="Genomic_DNA"/>
</dbReference>
<keyword evidence="4 6" id="KW-0520">NAD</keyword>
<name>G4HD86_9BACL</name>
<evidence type="ECO:0000256" key="1">
    <source>
        <dbReference type="ARBA" id="ARBA00022630"/>
    </source>
</evidence>
<dbReference type="eggNOG" id="COG1182">
    <property type="taxonomic scope" value="Bacteria"/>
</dbReference>
<evidence type="ECO:0000259" key="7">
    <source>
        <dbReference type="Pfam" id="PF02525"/>
    </source>
</evidence>
<dbReference type="PATRIC" id="fig|743719.3.peg.1961"/>
<dbReference type="PANTHER" id="PTHR43741:SF4">
    <property type="entry name" value="FMN-DEPENDENT NADH:QUINONE OXIDOREDUCTASE"/>
    <property type="match status" value="1"/>
</dbReference>
<dbReference type="Pfam" id="PF02525">
    <property type="entry name" value="Flavodoxin_2"/>
    <property type="match status" value="1"/>
</dbReference>
<dbReference type="GO" id="GO:0010181">
    <property type="term" value="F:FMN binding"/>
    <property type="evidence" value="ECO:0007669"/>
    <property type="project" value="UniProtKB-UniRule"/>
</dbReference>
<dbReference type="GO" id="GO:0016655">
    <property type="term" value="F:oxidoreductase activity, acting on NAD(P)H, quinone or similar compound as acceptor"/>
    <property type="evidence" value="ECO:0007669"/>
    <property type="project" value="InterPro"/>
</dbReference>
<dbReference type="Proteomes" id="UP000003891">
    <property type="component" value="Unassembled WGS sequence"/>
</dbReference>
<keyword evidence="1 6" id="KW-0285">Flavoprotein</keyword>
<evidence type="ECO:0000256" key="3">
    <source>
        <dbReference type="ARBA" id="ARBA00023002"/>
    </source>
</evidence>
<comment type="similarity">
    <text evidence="6">Belongs to the azoreductase type 1 family.</text>
</comment>
<dbReference type="InterPro" id="IPR003680">
    <property type="entry name" value="Flavodoxin_fold"/>
</dbReference>
<comment type="catalytic activity">
    <reaction evidence="6">
        <text>2 a quinone + NADH + H(+) = 2 a 1,4-benzosemiquinone + NAD(+)</text>
        <dbReference type="Rhea" id="RHEA:65952"/>
        <dbReference type="ChEBI" id="CHEBI:15378"/>
        <dbReference type="ChEBI" id="CHEBI:57540"/>
        <dbReference type="ChEBI" id="CHEBI:57945"/>
        <dbReference type="ChEBI" id="CHEBI:132124"/>
        <dbReference type="ChEBI" id="CHEBI:134225"/>
    </reaction>
</comment>
<dbReference type="InterPro" id="IPR023048">
    <property type="entry name" value="NADH:quinone_OxRdtase_FMN_depd"/>
</dbReference>
<dbReference type="HAMAP" id="MF_01216">
    <property type="entry name" value="Azoreductase_type1"/>
    <property type="match status" value="1"/>
</dbReference>
<dbReference type="OrthoDB" id="9805013at2"/>
<evidence type="ECO:0000256" key="6">
    <source>
        <dbReference type="HAMAP-Rule" id="MF_01216"/>
    </source>
</evidence>
<comment type="function">
    <text evidence="6">Quinone reductase that provides resistance to thiol-specific stress caused by electrophilic quinones.</text>
</comment>
<dbReference type="EC" id="1.7.1.17" evidence="6"/>
<dbReference type="SUPFAM" id="SSF52218">
    <property type="entry name" value="Flavoproteins"/>
    <property type="match status" value="1"/>
</dbReference>
<organism evidence="8 9">
    <name type="scientific">Paenibacillus lactis 154</name>
    <dbReference type="NCBI Taxonomy" id="743719"/>
    <lineage>
        <taxon>Bacteria</taxon>
        <taxon>Bacillati</taxon>
        <taxon>Bacillota</taxon>
        <taxon>Bacilli</taxon>
        <taxon>Bacillales</taxon>
        <taxon>Paenibacillaceae</taxon>
        <taxon>Paenibacillus</taxon>
    </lineage>
</organism>
<dbReference type="PANTHER" id="PTHR43741">
    <property type="entry name" value="FMN-DEPENDENT NADH-AZOREDUCTASE 1"/>
    <property type="match status" value="1"/>
</dbReference>
<gene>
    <name evidence="6" type="primary">azoR</name>
    <name evidence="8" type="ORF">PaelaDRAFT_1939</name>
</gene>
<comment type="cofactor">
    <cofactor evidence="6">
        <name>FMN</name>
        <dbReference type="ChEBI" id="CHEBI:58210"/>
    </cofactor>
    <text evidence="6">Binds 1 FMN per subunit.</text>
</comment>
<protein>
    <recommendedName>
        <fullName evidence="6">FMN dependent NADH:quinone oxidoreductase</fullName>
        <ecNumber evidence="6">1.6.5.-</ecNumber>
    </recommendedName>
    <alternativeName>
        <fullName evidence="6">Azo-dye reductase</fullName>
    </alternativeName>
    <alternativeName>
        <fullName evidence="6">FMN-dependent NADH-azo compound oxidoreductase</fullName>
    </alternativeName>
    <alternativeName>
        <fullName evidence="6">FMN-dependent NADH-azoreductase</fullName>
        <ecNumber evidence="6">1.7.1.17</ecNumber>
    </alternativeName>
</protein>